<dbReference type="Proteomes" id="UP000216189">
    <property type="component" value="Unassembled WGS sequence"/>
</dbReference>
<dbReference type="SMART" id="SM00342">
    <property type="entry name" value="HTH_ARAC"/>
    <property type="match status" value="1"/>
</dbReference>
<dbReference type="InterPro" id="IPR037923">
    <property type="entry name" value="HTH-like"/>
</dbReference>
<dbReference type="SUPFAM" id="SSF51215">
    <property type="entry name" value="Regulatory protein AraC"/>
    <property type="match status" value="1"/>
</dbReference>
<dbReference type="Gene3D" id="2.60.120.10">
    <property type="entry name" value="Jelly Rolls"/>
    <property type="match status" value="1"/>
</dbReference>
<gene>
    <name evidence="5" type="ORF">CIK91_10880</name>
</gene>
<dbReference type="Gene3D" id="1.10.10.60">
    <property type="entry name" value="Homeodomain-like"/>
    <property type="match status" value="2"/>
</dbReference>
<dbReference type="EMBL" id="NPJF01000052">
    <property type="protein sequence ID" value="OYP53810.1"/>
    <property type="molecule type" value="Genomic_DNA"/>
</dbReference>
<protein>
    <submittedName>
        <fullName evidence="5">AraC family transcriptional regulator</fullName>
    </submittedName>
</protein>
<sequence>MNHSIKRLHLLTLNVGFAHHEADWNWKSVQSPFNRLYLVTEGDAYVQIGTKEIHLTPEHLYLIPAYMTHSYKCRGHFCLYYVHIYEDNEANQSIMENYEFPYEIKADKHSEEMMKRLCYIYPFLKLPESNPDSYNNYKSMVNSIQKNNECSMCDNIEAQGILLILISHFFFQARQKNDVKNDYIAQTLHFIRQNLDKKIDIQELADKACMSKDYYIRLFKQQVGSTPNAYITTKKIEKAELLLVTTNKPINTLAYNLGYDNCSYFIRTFKKITGYTPLQYRQMK</sequence>
<dbReference type="InterPro" id="IPR003313">
    <property type="entry name" value="AraC-bd"/>
</dbReference>
<proteinExistence type="predicted"/>
<feature type="domain" description="HTH araC/xylS-type" evidence="4">
    <location>
        <begin position="185"/>
        <end position="283"/>
    </location>
</feature>
<dbReference type="PROSITE" id="PS00041">
    <property type="entry name" value="HTH_ARAC_FAMILY_1"/>
    <property type="match status" value="1"/>
</dbReference>
<evidence type="ECO:0000256" key="2">
    <source>
        <dbReference type="ARBA" id="ARBA00023125"/>
    </source>
</evidence>
<evidence type="ECO:0000256" key="1">
    <source>
        <dbReference type="ARBA" id="ARBA00023015"/>
    </source>
</evidence>
<keyword evidence="2" id="KW-0238">DNA-binding</keyword>
<dbReference type="PANTHER" id="PTHR43280">
    <property type="entry name" value="ARAC-FAMILY TRANSCRIPTIONAL REGULATOR"/>
    <property type="match status" value="1"/>
</dbReference>
<dbReference type="InterPro" id="IPR014710">
    <property type="entry name" value="RmlC-like_jellyroll"/>
</dbReference>
<dbReference type="PROSITE" id="PS01124">
    <property type="entry name" value="HTH_ARAC_FAMILY_2"/>
    <property type="match status" value="1"/>
</dbReference>
<keyword evidence="6" id="KW-1185">Reference proteome</keyword>
<name>A0ABX4EGE8_SEGBR</name>
<evidence type="ECO:0000256" key="3">
    <source>
        <dbReference type="ARBA" id="ARBA00023163"/>
    </source>
</evidence>
<comment type="caution">
    <text evidence="5">The sequence shown here is derived from an EMBL/GenBank/DDBJ whole genome shotgun (WGS) entry which is preliminary data.</text>
</comment>
<organism evidence="5 6">
    <name type="scientific">Segatella bryantii</name>
    <name type="common">Prevotella bryantii</name>
    <dbReference type="NCBI Taxonomy" id="77095"/>
    <lineage>
        <taxon>Bacteria</taxon>
        <taxon>Pseudomonadati</taxon>
        <taxon>Bacteroidota</taxon>
        <taxon>Bacteroidia</taxon>
        <taxon>Bacteroidales</taxon>
        <taxon>Prevotellaceae</taxon>
        <taxon>Segatella</taxon>
    </lineage>
</organism>
<dbReference type="PRINTS" id="PR00032">
    <property type="entry name" value="HTHARAC"/>
</dbReference>
<accession>A0ABX4EGE8</accession>
<evidence type="ECO:0000259" key="4">
    <source>
        <dbReference type="PROSITE" id="PS01124"/>
    </source>
</evidence>
<dbReference type="Pfam" id="PF02311">
    <property type="entry name" value="AraC_binding"/>
    <property type="match status" value="1"/>
</dbReference>
<dbReference type="InterPro" id="IPR018060">
    <property type="entry name" value="HTH_AraC"/>
</dbReference>
<keyword evidence="1" id="KW-0805">Transcription regulation</keyword>
<evidence type="ECO:0000313" key="5">
    <source>
        <dbReference type="EMBL" id="OYP53810.1"/>
    </source>
</evidence>
<keyword evidence="3" id="KW-0804">Transcription</keyword>
<dbReference type="Pfam" id="PF12833">
    <property type="entry name" value="HTH_18"/>
    <property type="match status" value="1"/>
</dbReference>
<dbReference type="InterPro" id="IPR018062">
    <property type="entry name" value="HTH_AraC-typ_CS"/>
</dbReference>
<dbReference type="RefSeq" id="WP_094448871.1">
    <property type="nucleotide sequence ID" value="NZ_CP091802.1"/>
</dbReference>
<dbReference type="InterPro" id="IPR020449">
    <property type="entry name" value="Tscrpt_reg_AraC-type_HTH"/>
</dbReference>
<reference evidence="5 6" key="1">
    <citation type="submission" date="2017-08" db="EMBL/GenBank/DDBJ databases">
        <title>Comparative genomics of non-oral Prevotella species.</title>
        <authorList>
            <person name="Accetto T."/>
            <person name="Nograsek B."/>
            <person name="Avgustin G."/>
        </authorList>
    </citation>
    <scope>NUCLEOTIDE SEQUENCE [LARGE SCALE GENOMIC DNA]</scope>
    <source>
        <strain evidence="5 6">TC1-1</strain>
    </source>
</reference>
<evidence type="ECO:0000313" key="6">
    <source>
        <dbReference type="Proteomes" id="UP000216189"/>
    </source>
</evidence>
<dbReference type="InterPro" id="IPR009057">
    <property type="entry name" value="Homeodomain-like_sf"/>
</dbReference>
<dbReference type="SUPFAM" id="SSF46689">
    <property type="entry name" value="Homeodomain-like"/>
    <property type="match status" value="2"/>
</dbReference>
<dbReference type="PANTHER" id="PTHR43280:SF28">
    <property type="entry name" value="HTH-TYPE TRANSCRIPTIONAL ACTIVATOR RHAS"/>
    <property type="match status" value="1"/>
</dbReference>